<sequence>MDPTPGDEDAVFIHPPFTDFPDAHKYKDGLSYNVLATHPNWFLDPLDYQTVNNGNPTAIKYPQQLEPPRGWCPAKKKELKDGWPEGEEPRLRCTFCRRTYAGVNAKSMWRRHVFEKHKIAMSNRRADA</sequence>
<feature type="non-terminal residue" evidence="1">
    <location>
        <position position="128"/>
    </location>
</feature>
<dbReference type="AlphaFoldDB" id="A0A0C3SFQ0"/>
<accession>A0A0C3SFQ0</accession>
<dbReference type="Proteomes" id="UP000053257">
    <property type="component" value="Unassembled WGS sequence"/>
</dbReference>
<evidence type="ECO:0000313" key="2">
    <source>
        <dbReference type="Proteomes" id="UP000053257"/>
    </source>
</evidence>
<proteinExistence type="predicted"/>
<dbReference type="OrthoDB" id="2333993at2759"/>
<keyword evidence="2" id="KW-1185">Reference proteome</keyword>
<dbReference type="STRING" id="745531.A0A0C3SFQ0"/>
<reference evidence="1 2" key="1">
    <citation type="journal article" date="2014" name="PLoS Genet.">
        <title>Analysis of the Phlebiopsis gigantea genome, transcriptome and secretome provides insight into its pioneer colonization strategies of wood.</title>
        <authorList>
            <person name="Hori C."/>
            <person name="Ishida T."/>
            <person name="Igarashi K."/>
            <person name="Samejima M."/>
            <person name="Suzuki H."/>
            <person name="Master E."/>
            <person name="Ferreira P."/>
            <person name="Ruiz-Duenas F.J."/>
            <person name="Held B."/>
            <person name="Canessa P."/>
            <person name="Larrondo L.F."/>
            <person name="Schmoll M."/>
            <person name="Druzhinina I.S."/>
            <person name="Kubicek C.P."/>
            <person name="Gaskell J.A."/>
            <person name="Kersten P."/>
            <person name="St John F."/>
            <person name="Glasner J."/>
            <person name="Sabat G."/>
            <person name="Splinter BonDurant S."/>
            <person name="Syed K."/>
            <person name="Yadav J."/>
            <person name="Mgbeahuruike A.C."/>
            <person name="Kovalchuk A."/>
            <person name="Asiegbu F.O."/>
            <person name="Lackner G."/>
            <person name="Hoffmeister D."/>
            <person name="Rencoret J."/>
            <person name="Gutierrez A."/>
            <person name="Sun H."/>
            <person name="Lindquist E."/>
            <person name="Barry K."/>
            <person name="Riley R."/>
            <person name="Grigoriev I.V."/>
            <person name="Henrissat B."/>
            <person name="Kues U."/>
            <person name="Berka R.M."/>
            <person name="Martinez A.T."/>
            <person name="Covert S.F."/>
            <person name="Blanchette R.A."/>
            <person name="Cullen D."/>
        </authorList>
    </citation>
    <scope>NUCLEOTIDE SEQUENCE [LARGE SCALE GENOMIC DNA]</scope>
    <source>
        <strain evidence="1 2">11061_1 CR5-6</strain>
    </source>
</reference>
<gene>
    <name evidence="1" type="ORF">PHLGIDRAFT_39362</name>
</gene>
<dbReference type="HOGENOM" id="CLU_1953961_0_0_1"/>
<evidence type="ECO:0000313" key="1">
    <source>
        <dbReference type="EMBL" id="KIP12470.1"/>
    </source>
</evidence>
<organism evidence="1 2">
    <name type="scientific">Phlebiopsis gigantea (strain 11061_1 CR5-6)</name>
    <name type="common">White-rot fungus</name>
    <name type="synonym">Peniophora gigantea</name>
    <dbReference type="NCBI Taxonomy" id="745531"/>
    <lineage>
        <taxon>Eukaryota</taxon>
        <taxon>Fungi</taxon>
        <taxon>Dikarya</taxon>
        <taxon>Basidiomycota</taxon>
        <taxon>Agaricomycotina</taxon>
        <taxon>Agaricomycetes</taxon>
        <taxon>Polyporales</taxon>
        <taxon>Phanerochaetaceae</taxon>
        <taxon>Phlebiopsis</taxon>
    </lineage>
</organism>
<protein>
    <submittedName>
        <fullName evidence="1">Uncharacterized protein</fullName>
    </submittedName>
</protein>
<dbReference type="EMBL" id="KN840439">
    <property type="protein sequence ID" value="KIP12470.1"/>
    <property type="molecule type" value="Genomic_DNA"/>
</dbReference>
<name>A0A0C3SFQ0_PHLG1</name>